<feature type="transmembrane region" description="Helical" evidence="5">
    <location>
        <begin position="147"/>
        <end position="166"/>
    </location>
</feature>
<evidence type="ECO:0000256" key="5">
    <source>
        <dbReference type="SAM" id="Phobius"/>
    </source>
</evidence>
<feature type="transmembrane region" description="Helical" evidence="5">
    <location>
        <begin position="47"/>
        <end position="69"/>
    </location>
</feature>
<feature type="transmembrane region" description="Helical" evidence="5">
    <location>
        <begin position="12"/>
        <end position="35"/>
    </location>
</feature>
<dbReference type="InterPro" id="IPR002797">
    <property type="entry name" value="Polysacc_synth"/>
</dbReference>
<reference evidence="6" key="1">
    <citation type="submission" date="2021-06" db="EMBL/GenBank/DDBJ databases">
        <title>Description of novel taxa of the family Lachnospiraceae.</title>
        <authorList>
            <person name="Chaplin A.V."/>
            <person name="Sokolova S.R."/>
            <person name="Pikina A.P."/>
            <person name="Korzhanova M."/>
            <person name="Belova V."/>
            <person name="Korostin D."/>
            <person name="Efimov B.A."/>
        </authorList>
    </citation>
    <scope>NUCLEOTIDE SEQUENCE</scope>
    <source>
        <strain evidence="6">ASD5720</strain>
    </source>
</reference>
<dbReference type="GO" id="GO:0016020">
    <property type="term" value="C:membrane"/>
    <property type="evidence" value="ECO:0007669"/>
    <property type="project" value="UniProtKB-SubCell"/>
</dbReference>
<proteinExistence type="predicted"/>
<feature type="transmembrane region" description="Helical" evidence="5">
    <location>
        <begin position="212"/>
        <end position="231"/>
    </location>
</feature>
<dbReference type="Proteomes" id="UP000712157">
    <property type="component" value="Unassembled WGS sequence"/>
</dbReference>
<dbReference type="InterPro" id="IPR052556">
    <property type="entry name" value="PolySynth_Transporter"/>
</dbReference>
<evidence type="ECO:0000313" key="7">
    <source>
        <dbReference type="Proteomes" id="UP000712157"/>
    </source>
</evidence>
<feature type="transmembrane region" description="Helical" evidence="5">
    <location>
        <begin position="172"/>
        <end position="192"/>
    </location>
</feature>
<gene>
    <name evidence="6" type="ORF">KTH89_03325</name>
</gene>
<keyword evidence="3 5" id="KW-1133">Transmembrane helix</keyword>
<evidence type="ECO:0000256" key="3">
    <source>
        <dbReference type="ARBA" id="ARBA00022989"/>
    </source>
</evidence>
<dbReference type="PANTHER" id="PTHR43424">
    <property type="entry name" value="LOCUS PUTATIVE PROTEIN 1-RELATED"/>
    <property type="match status" value="1"/>
</dbReference>
<evidence type="ECO:0000256" key="2">
    <source>
        <dbReference type="ARBA" id="ARBA00022692"/>
    </source>
</evidence>
<dbReference type="PANTHER" id="PTHR43424:SF1">
    <property type="entry name" value="LOCUS PUTATIVE PROTEIN 1-RELATED"/>
    <property type="match status" value="1"/>
</dbReference>
<feature type="transmembrane region" description="Helical" evidence="5">
    <location>
        <begin position="327"/>
        <end position="347"/>
    </location>
</feature>
<keyword evidence="7" id="KW-1185">Reference proteome</keyword>
<feature type="transmembrane region" description="Helical" evidence="5">
    <location>
        <begin position="445"/>
        <end position="466"/>
    </location>
</feature>
<organism evidence="6 7">
    <name type="scientific">Diplocloster agilis</name>
    <dbReference type="NCBI Taxonomy" id="2850323"/>
    <lineage>
        <taxon>Bacteria</taxon>
        <taxon>Bacillati</taxon>
        <taxon>Bacillota</taxon>
        <taxon>Clostridia</taxon>
        <taxon>Lachnospirales</taxon>
        <taxon>Lachnospiraceae</taxon>
        <taxon>Diplocloster</taxon>
    </lineage>
</organism>
<evidence type="ECO:0000256" key="1">
    <source>
        <dbReference type="ARBA" id="ARBA00004141"/>
    </source>
</evidence>
<feature type="transmembrane region" description="Helical" evidence="5">
    <location>
        <begin position="420"/>
        <end position="439"/>
    </location>
</feature>
<comment type="subcellular location">
    <subcellularLocation>
        <location evidence="1">Membrane</location>
        <topology evidence="1">Multi-pass membrane protein</topology>
    </subcellularLocation>
</comment>
<feature type="transmembrane region" description="Helical" evidence="5">
    <location>
        <begin position="90"/>
        <end position="112"/>
    </location>
</feature>
<feature type="transmembrane region" description="Helical" evidence="5">
    <location>
        <begin position="296"/>
        <end position="321"/>
    </location>
</feature>
<dbReference type="AlphaFoldDB" id="A0A949K4R9"/>
<dbReference type="CDD" id="cd13128">
    <property type="entry name" value="MATE_Wzx_like"/>
    <property type="match status" value="1"/>
</dbReference>
<feature type="transmembrane region" description="Helical" evidence="5">
    <location>
        <begin position="386"/>
        <end position="408"/>
    </location>
</feature>
<dbReference type="EMBL" id="JAHQCW010000003">
    <property type="protein sequence ID" value="MBU9735553.1"/>
    <property type="molecule type" value="Genomic_DNA"/>
</dbReference>
<keyword evidence="2 5" id="KW-0812">Transmembrane</keyword>
<keyword evidence="4 5" id="KW-0472">Membrane</keyword>
<sequence length="482" mass="55012">MTYKVMQKNLRLNYICELSYRILTILIPLITTPYISRVIGPAGIGDYSYTQSICAYFLTIAVLGTELYGQRQVAVFQDNLEQRSKLFWDLLIFRFITIAIAFVAYIWLIVIMPAQYKTLFIIQSMGILGLIFDITWFFRGMEEFPIIVIRNLIVKLLGILFIFLFVKTQADLNLYVFSITAASFLGNMSLFFSIHKYIKKPVWKKVEIKKHILPSVTLFFPQIALIAYNYFDKTMLGSITKSSVENGYYEQASKIIFVAITVIIAAGNVLAPRIAKLFGQNDTLKIHELLYKSFDITFFLSIPLCFGLIGTASNIVPWFFGDQFEKVILLLQLFSPIAIAMGMKNVIGVQFFIPTNRQNYYTLSIAFGTFINIFCNLLLIPKFASMGAIISSVISEYLLVGVALFLARKELNIHRIIQKSYKKIISSSVMLVISLLLSQSLSPTFVHSLFIIAFSALSYIIILLLLKDELLIDLMQFKIRKK</sequence>
<name>A0A949K4R9_9FIRM</name>
<feature type="transmembrane region" description="Helical" evidence="5">
    <location>
        <begin position="359"/>
        <end position="380"/>
    </location>
</feature>
<feature type="transmembrane region" description="Helical" evidence="5">
    <location>
        <begin position="251"/>
        <end position="275"/>
    </location>
</feature>
<dbReference type="Pfam" id="PF01943">
    <property type="entry name" value="Polysacc_synt"/>
    <property type="match status" value="1"/>
</dbReference>
<evidence type="ECO:0000256" key="4">
    <source>
        <dbReference type="ARBA" id="ARBA00023136"/>
    </source>
</evidence>
<accession>A0A949K4R9</accession>
<evidence type="ECO:0000313" key="6">
    <source>
        <dbReference type="EMBL" id="MBU9735553.1"/>
    </source>
</evidence>
<feature type="transmembrane region" description="Helical" evidence="5">
    <location>
        <begin position="118"/>
        <end position="138"/>
    </location>
</feature>
<protein>
    <submittedName>
        <fullName evidence="6">Flippase</fullName>
    </submittedName>
</protein>
<comment type="caution">
    <text evidence="6">The sequence shown here is derived from an EMBL/GenBank/DDBJ whole genome shotgun (WGS) entry which is preliminary data.</text>
</comment>